<evidence type="ECO:0000256" key="3">
    <source>
        <dbReference type="PROSITE-ProRule" id="PRU00023"/>
    </source>
</evidence>
<feature type="repeat" description="ANK" evidence="3">
    <location>
        <begin position="86"/>
        <end position="118"/>
    </location>
</feature>
<dbReference type="InterPro" id="IPR036770">
    <property type="entry name" value="Ankyrin_rpt-contain_sf"/>
</dbReference>
<sequence length="442" mass="47688">MSLVTIPTEVLSRIVTGLPRKDLAALVRTNRRLNTVLTFHLLRTAACWFGKRGATVLQWAVEKEHPSLIERLLITESCDITDSDDDERTALHHAAIGGKTEMVRLLLSKGANTLTRDLCAVGDSRTPLHHAAARGHLDIIRLLVGNGADINSPDAKGGTPLQAAAWNRCDEAVGLLLDLGASMKSPHGQSPLQIAAWNGSKEVARVAVEHGADIAEDNDGTALHRAAIKGHTAIAKLLLEKGAPLEAVDNEGATPLHRAVWNNHHILVTLIIESGANISVTDREGRTPLHWAASEGHKEAAAALLAKSADPNIQDKAGMVPLHHASVHNHISVVKLLLEHGADLKIEDNKSKTALDWAKQSKRKFVVELLEAGATPAAGKNVPSTQGTYPLDDVGNKHKLIPRKQRLPDCSSEILLRSLRSLISDRSRNMTHPRAFILSGAY</sequence>
<accession>A0ABR3GDT4</accession>
<evidence type="ECO:0000256" key="4">
    <source>
        <dbReference type="SAM" id="MobiDB-lite"/>
    </source>
</evidence>
<feature type="repeat" description="ANK" evidence="3">
    <location>
        <begin position="123"/>
        <end position="155"/>
    </location>
</feature>
<dbReference type="SMART" id="SM00248">
    <property type="entry name" value="ANK"/>
    <property type="match status" value="10"/>
</dbReference>
<comment type="caution">
    <text evidence="6">The sequence shown here is derived from an EMBL/GenBank/DDBJ whole genome shotgun (WGS) entry which is preliminary data.</text>
</comment>
<evidence type="ECO:0000313" key="6">
    <source>
        <dbReference type="EMBL" id="KAL0634023.1"/>
    </source>
</evidence>
<gene>
    <name evidence="6" type="ORF">Q9L58_007041</name>
</gene>
<dbReference type="InterPro" id="IPR001810">
    <property type="entry name" value="F-box_dom"/>
</dbReference>
<feature type="region of interest" description="Disordered" evidence="4">
    <location>
        <begin position="377"/>
        <end position="396"/>
    </location>
</feature>
<reference evidence="6 7" key="1">
    <citation type="submission" date="2024-02" db="EMBL/GenBank/DDBJ databases">
        <title>Discinaceae phylogenomics.</title>
        <authorList>
            <person name="Dirks A.C."/>
            <person name="James T.Y."/>
        </authorList>
    </citation>
    <scope>NUCLEOTIDE SEQUENCE [LARGE SCALE GENOMIC DNA]</scope>
    <source>
        <strain evidence="6 7">ACD0624</strain>
    </source>
</reference>
<proteinExistence type="predicted"/>
<feature type="repeat" description="ANK" evidence="3">
    <location>
        <begin position="317"/>
        <end position="349"/>
    </location>
</feature>
<dbReference type="SUPFAM" id="SSF48403">
    <property type="entry name" value="Ankyrin repeat"/>
    <property type="match status" value="1"/>
</dbReference>
<keyword evidence="1" id="KW-0677">Repeat</keyword>
<dbReference type="PROSITE" id="PS50088">
    <property type="entry name" value="ANK_REPEAT"/>
    <property type="match status" value="7"/>
</dbReference>
<dbReference type="EMBL" id="JBBBZM010000106">
    <property type="protein sequence ID" value="KAL0634023.1"/>
    <property type="molecule type" value="Genomic_DNA"/>
</dbReference>
<feature type="repeat" description="ANK" evidence="3">
    <location>
        <begin position="284"/>
        <end position="316"/>
    </location>
</feature>
<dbReference type="PRINTS" id="PR01415">
    <property type="entry name" value="ANKYRIN"/>
</dbReference>
<feature type="repeat" description="ANK" evidence="3">
    <location>
        <begin position="187"/>
        <end position="219"/>
    </location>
</feature>
<feature type="domain" description="F-box" evidence="5">
    <location>
        <begin position="1"/>
        <end position="37"/>
    </location>
</feature>
<name>A0ABR3GDT4_9PEZI</name>
<protein>
    <recommendedName>
        <fullName evidence="5">F-box domain-containing protein</fullName>
    </recommendedName>
</protein>
<evidence type="ECO:0000259" key="5">
    <source>
        <dbReference type="PROSITE" id="PS50181"/>
    </source>
</evidence>
<dbReference type="PROSITE" id="PS50297">
    <property type="entry name" value="ANK_REP_REGION"/>
    <property type="match status" value="7"/>
</dbReference>
<dbReference type="Pfam" id="PF12796">
    <property type="entry name" value="Ank_2"/>
    <property type="match status" value="4"/>
</dbReference>
<feature type="repeat" description="ANK" evidence="3">
    <location>
        <begin position="251"/>
        <end position="283"/>
    </location>
</feature>
<evidence type="ECO:0000256" key="1">
    <source>
        <dbReference type="ARBA" id="ARBA00022737"/>
    </source>
</evidence>
<dbReference type="PANTHER" id="PTHR24126:SF14">
    <property type="entry name" value="ANK_REP_REGION DOMAIN-CONTAINING PROTEIN"/>
    <property type="match status" value="1"/>
</dbReference>
<dbReference type="PANTHER" id="PTHR24126">
    <property type="entry name" value="ANKYRIN REPEAT, PH AND SEC7 DOMAIN CONTAINING PROTEIN SECG-RELATED"/>
    <property type="match status" value="1"/>
</dbReference>
<dbReference type="Gene3D" id="1.25.40.20">
    <property type="entry name" value="Ankyrin repeat-containing domain"/>
    <property type="match status" value="5"/>
</dbReference>
<evidence type="ECO:0000256" key="2">
    <source>
        <dbReference type="ARBA" id="ARBA00023043"/>
    </source>
</evidence>
<feature type="repeat" description="ANK" evidence="3">
    <location>
        <begin position="218"/>
        <end position="250"/>
    </location>
</feature>
<dbReference type="CDD" id="cd09917">
    <property type="entry name" value="F-box_SF"/>
    <property type="match status" value="1"/>
</dbReference>
<evidence type="ECO:0000313" key="7">
    <source>
        <dbReference type="Proteomes" id="UP001447188"/>
    </source>
</evidence>
<keyword evidence="2 3" id="KW-0040">ANK repeat</keyword>
<organism evidence="6 7">
    <name type="scientific">Discina gigas</name>
    <dbReference type="NCBI Taxonomy" id="1032678"/>
    <lineage>
        <taxon>Eukaryota</taxon>
        <taxon>Fungi</taxon>
        <taxon>Dikarya</taxon>
        <taxon>Ascomycota</taxon>
        <taxon>Pezizomycotina</taxon>
        <taxon>Pezizomycetes</taxon>
        <taxon>Pezizales</taxon>
        <taxon>Discinaceae</taxon>
        <taxon>Discina</taxon>
    </lineage>
</organism>
<dbReference type="Pfam" id="PF00023">
    <property type="entry name" value="Ank"/>
    <property type="match status" value="1"/>
</dbReference>
<dbReference type="InterPro" id="IPR002110">
    <property type="entry name" value="Ankyrin_rpt"/>
</dbReference>
<dbReference type="Proteomes" id="UP001447188">
    <property type="component" value="Unassembled WGS sequence"/>
</dbReference>
<keyword evidence="7" id="KW-1185">Reference proteome</keyword>
<dbReference type="PROSITE" id="PS50181">
    <property type="entry name" value="FBOX"/>
    <property type="match status" value="1"/>
</dbReference>